<keyword evidence="1" id="KW-0732">Signal</keyword>
<keyword evidence="3" id="KW-1185">Reference proteome</keyword>
<accession>A0A2H3KQA5</accession>
<protein>
    <recommendedName>
        <fullName evidence="4">IPT/TIG domain-containing protein</fullName>
    </recommendedName>
</protein>
<comment type="caution">
    <text evidence="2">The sequence shown here is derived from an EMBL/GenBank/DDBJ whole genome shotgun (WGS) entry which is preliminary data.</text>
</comment>
<gene>
    <name evidence="2" type="ORF">A9Q02_09175</name>
</gene>
<dbReference type="RefSeq" id="WP_097650883.1">
    <property type="nucleotide sequence ID" value="NZ_LYXE01000036.1"/>
</dbReference>
<reference evidence="2 3" key="1">
    <citation type="submission" date="2016-05" db="EMBL/GenBank/DDBJ databases">
        <authorList>
            <person name="Lavstsen T."/>
            <person name="Jespersen J.S."/>
        </authorList>
    </citation>
    <scope>NUCLEOTIDE SEQUENCE [LARGE SCALE GENOMIC DNA]</scope>
    <source>
        <strain evidence="2 3">B7-9</strain>
    </source>
</reference>
<name>A0A2H3KQA5_9CHLR</name>
<proteinExistence type="predicted"/>
<dbReference type="OrthoDB" id="134999at2"/>
<dbReference type="EMBL" id="LYXE01000036">
    <property type="protein sequence ID" value="PDW00554.1"/>
    <property type="molecule type" value="Genomic_DNA"/>
</dbReference>
<dbReference type="AlphaFoldDB" id="A0A2H3KQA5"/>
<feature type="chain" id="PRO_5013675631" description="IPT/TIG domain-containing protein" evidence="1">
    <location>
        <begin position="33"/>
        <end position="1027"/>
    </location>
</feature>
<evidence type="ECO:0000313" key="3">
    <source>
        <dbReference type="Proteomes" id="UP000220922"/>
    </source>
</evidence>
<dbReference type="Proteomes" id="UP000220922">
    <property type="component" value="Unassembled WGS sequence"/>
</dbReference>
<evidence type="ECO:0008006" key="4">
    <source>
        <dbReference type="Google" id="ProtNLM"/>
    </source>
</evidence>
<feature type="signal peptide" evidence="1">
    <location>
        <begin position="1"/>
        <end position="32"/>
    </location>
</feature>
<evidence type="ECO:0000313" key="2">
    <source>
        <dbReference type="EMBL" id="PDW00554.1"/>
    </source>
</evidence>
<evidence type="ECO:0000256" key="1">
    <source>
        <dbReference type="SAM" id="SignalP"/>
    </source>
</evidence>
<organism evidence="2 3">
    <name type="scientific">Candidatus Chloroploca asiatica</name>
    <dbReference type="NCBI Taxonomy" id="1506545"/>
    <lineage>
        <taxon>Bacteria</taxon>
        <taxon>Bacillati</taxon>
        <taxon>Chloroflexota</taxon>
        <taxon>Chloroflexia</taxon>
        <taxon>Chloroflexales</taxon>
        <taxon>Chloroflexineae</taxon>
        <taxon>Oscillochloridaceae</taxon>
        <taxon>Candidatus Chloroploca</taxon>
    </lineage>
</organism>
<sequence>MTRTRAALAPLRRLLAIILLLCLLPAPSPARAAVGFDVITLPPNPELQALAGGLIDNNGTVYFLAQISSTIGVYRLIANSVEPFLLDGAQVPAQLPSGIGTSITINRAEPWFVDASGRVYFWINEAGQSLITRALRLEVGGGFTLLPLGPPGSRFRPEHPTSNGRWLATEPAEVEGDSGFIVYRSDGVSSQEVLRRPSTRTSCSNGRLAAASSNESRVRINANGKGVIHEILSTLVYPNSDCSGPRPRLEQIGFRISSLNGTTQVEQQFSTTEVSALEVRSLQLNDADNLIYALLTFAPNDTWNFRLVRDGSTLLERSGSGQPSRSISATFSSALLQPDGSVVYQMAPGDDPAQPAGGLFRDSTLILAGNDPLFPAPISFSFLYRASSGGALAANYFDPTLSRARLVLLSPTLGRWINGDGGAWSDPTNWAGEEVPGQGDRALFNLANTYTVSTGTQQVGSVEVQDGEVTWTAGELAIIGALRVGSRDGQGETSLSVVDRVQVGELYVGALPTSATDDETNAIVQILADGQLDVSGPLVIGQAGRAGFGLFGGKLTTGETKLGVGGVGRFATLVGGEWDSGSLLVGESYPGYISLVGGSALQSSSARIGGAPFSPNFDPAFDPSGGEGGFSQVSVSGVGFDEAINPTNPTSWSIQAGLELGSGHPGSLRISDGGSVQVAETLAVDNLAPGLPVALPPGSSTWSRVLVGGVDESLEQPATLLIGQDLLLGNTAGAVSSLRIVDGGIVDIGRSLSVGHQPGSLPIVFVEGAGASLTAGQGAGASCSIGFSGTGDFRVSDGGTFRCVGPLFIGLGDDEASLSVAGAESQTRAQRIEVGAPASAEPTGAGAIELDGGRVVADQSLTIWENGTLGGSGEVVGTLVNHGTINVGLEPLPPSGNLQTLAALGAQPGTLAIVGAATFLPASKLRLDLVGADQYDQLTVSGAAQLDGELILAFGEGYAPRAGDSFAFVGAGSSAGAFSTVTVTGLAPGWQFNLSSSGGVTTLRSESDAVATTTPTLQRVYLPLARR</sequence>